<dbReference type="PROSITE" id="PS00166">
    <property type="entry name" value="ENOYL_COA_HYDRATASE"/>
    <property type="match status" value="1"/>
</dbReference>
<dbReference type="Proteomes" id="UP001140560">
    <property type="component" value="Unassembled WGS sequence"/>
</dbReference>
<gene>
    <name evidence="5" type="ORF">N0V83_004152</name>
</gene>
<dbReference type="Pfam" id="PF00378">
    <property type="entry name" value="ECH_1"/>
    <property type="match status" value="1"/>
</dbReference>
<name>A0A9W8YDM7_9PLEO</name>
<protein>
    <recommendedName>
        <fullName evidence="7">Acetyl-CoA synthetase-like protein</fullName>
    </recommendedName>
</protein>
<feature type="domain" description="AMP-dependent synthetase/ligase" evidence="3">
    <location>
        <begin position="276"/>
        <end position="502"/>
    </location>
</feature>
<comment type="pathway">
    <text evidence="1">Mycotoxin biosynthesis.</text>
</comment>
<evidence type="ECO:0000256" key="1">
    <source>
        <dbReference type="ARBA" id="ARBA00004685"/>
    </source>
</evidence>
<evidence type="ECO:0000313" key="6">
    <source>
        <dbReference type="Proteomes" id="UP001140560"/>
    </source>
</evidence>
<evidence type="ECO:0000313" key="5">
    <source>
        <dbReference type="EMBL" id="KAJ4372378.1"/>
    </source>
</evidence>
<dbReference type="Gene3D" id="3.90.226.10">
    <property type="entry name" value="2-enoyl-CoA Hydratase, Chain A, domain 1"/>
    <property type="match status" value="1"/>
</dbReference>
<dbReference type="InterPro" id="IPR045851">
    <property type="entry name" value="AMP-bd_C_sf"/>
</dbReference>
<dbReference type="AlphaFoldDB" id="A0A9W8YDM7"/>
<dbReference type="InterPro" id="IPR018376">
    <property type="entry name" value="Enoyl-CoA_hyd/isom_CS"/>
</dbReference>
<evidence type="ECO:0000256" key="2">
    <source>
        <dbReference type="ARBA" id="ARBA00023026"/>
    </source>
</evidence>
<evidence type="ECO:0008006" key="7">
    <source>
        <dbReference type="Google" id="ProtNLM"/>
    </source>
</evidence>
<dbReference type="SUPFAM" id="SSF52096">
    <property type="entry name" value="ClpP/crotonase"/>
    <property type="match status" value="1"/>
</dbReference>
<dbReference type="Pfam" id="PF00501">
    <property type="entry name" value="AMP-binding"/>
    <property type="match status" value="1"/>
</dbReference>
<comment type="caution">
    <text evidence="5">The sequence shown here is derived from an EMBL/GenBank/DDBJ whole genome shotgun (WGS) entry which is preliminary data.</text>
</comment>
<dbReference type="Gene3D" id="3.30.300.30">
    <property type="match status" value="1"/>
</dbReference>
<dbReference type="CDD" id="cd06558">
    <property type="entry name" value="crotonase-like"/>
    <property type="match status" value="1"/>
</dbReference>
<dbReference type="PANTHER" id="PTHR43201:SF32">
    <property type="entry name" value="2-SUCCINYLBENZOATE--COA LIGASE, CHLOROPLASTIC_PEROXISOMAL"/>
    <property type="match status" value="1"/>
</dbReference>
<reference evidence="5" key="1">
    <citation type="submission" date="2022-10" db="EMBL/GenBank/DDBJ databases">
        <title>Tapping the CABI collections for fungal endophytes: first genome assemblies for Collariella, Neodidymelliopsis, Ascochyta clinopodiicola, Didymella pomorum, Didymosphaeria variabile, Neocosmospora piperis and Neocucurbitaria cava.</title>
        <authorList>
            <person name="Hill R."/>
        </authorList>
    </citation>
    <scope>NUCLEOTIDE SEQUENCE</scope>
    <source>
        <strain evidence="5">IMI 356814</strain>
    </source>
</reference>
<keyword evidence="6" id="KW-1185">Reference proteome</keyword>
<dbReference type="PROSITE" id="PS00455">
    <property type="entry name" value="AMP_BINDING"/>
    <property type="match status" value="1"/>
</dbReference>
<dbReference type="Pfam" id="PF13193">
    <property type="entry name" value="AMP-binding_C"/>
    <property type="match status" value="1"/>
</dbReference>
<dbReference type="InterPro" id="IPR025110">
    <property type="entry name" value="AMP-bd_C"/>
</dbReference>
<dbReference type="InterPro" id="IPR000873">
    <property type="entry name" value="AMP-dep_synth/lig_dom"/>
</dbReference>
<feature type="domain" description="AMP-binding enzyme C-terminal" evidence="4">
    <location>
        <begin position="609"/>
        <end position="687"/>
    </location>
</feature>
<sequence length="707" mass="76973">MSEHAVLVEQSNDGIVKLTLNRPRSLNAISVELLDELVSLLYEHRHARVIVLEGAGERSFCAGEDLKQTLAPQTGSAQELRQSFDKLQDLTRLTSSSRAIVVSAVQGFAIGGGAEIALAADFVVGGPNAKFRFPEVTLGHAVTGGISLRLPQLVGLLKAKELLITGRWVDAEEALRLGMLSEISDDPKQRAVELALQLARLPAVALECSKMALERSTFDKMEACLQDEVNVASYCFAQTGAHQAFSNFAARKDKSMRQALVEESKDIPIRDINSAFAHAVKTFPERTFFRFIGNDISFGDFDLVVQRLAGGPAQAGVSANDRVLDMMRNCIEMAYIWMATNRLGAVWVPINTGLKSITLKHVITAAQPKLAVVGHELLAEFAALEILDPSSIYVKGGDESSSNTFSKLLNTTSLIESPVTVAPGTTAAFLYTSGTTGKSKPCVLSHEYFILQAKALIHGCGLRQDDVLYCPFPMFHADATALTIIPAILLGATAAIAPPADSGKKSATIGLRSSQPPRPGSHRYQLRIADDMNEEVQPNVVGHLLLRTDVPNAFFDGYFNDPTSTAAAFAGTWFHTGDLARVDMEGNIYFMGRVKDVIRRRGENVNASEVEDEFMQHPDVVIAAAYGIPSQLGAGTEEDVKVAVQLRPGSNVDEEALWRWAVTHIARFQLPSVIEFVREIKRTPTGKVEKYGLKVDGGRRFDIREVL</sequence>
<organism evidence="5 6">
    <name type="scientific">Neocucurbitaria cava</name>
    <dbReference type="NCBI Taxonomy" id="798079"/>
    <lineage>
        <taxon>Eukaryota</taxon>
        <taxon>Fungi</taxon>
        <taxon>Dikarya</taxon>
        <taxon>Ascomycota</taxon>
        <taxon>Pezizomycotina</taxon>
        <taxon>Dothideomycetes</taxon>
        <taxon>Pleosporomycetidae</taxon>
        <taxon>Pleosporales</taxon>
        <taxon>Pleosporineae</taxon>
        <taxon>Cucurbitariaceae</taxon>
        <taxon>Neocucurbitaria</taxon>
    </lineage>
</organism>
<proteinExistence type="predicted"/>
<dbReference type="GO" id="GO:0031956">
    <property type="term" value="F:medium-chain fatty acid-CoA ligase activity"/>
    <property type="evidence" value="ECO:0007669"/>
    <property type="project" value="TreeGrafter"/>
</dbReference>
<keyword evidence="2" id="KW-0843">Virulence</keyword>
<dbReference type="EMBL" id="JAPEUY010000006">
    <property type="protein sequence ID" value="KAJ4372378.1"/>
    <property type="molecule type" value="Genomic_DNA"/>
</dbReference>
<dbReference type="InterPro" id="IPR020845">
    <property type="entry name" value="AMP-binding_CS"/>
</dbReference>
<dbReference type="SUPFAM" id="SSF56801">
    <property type="entry name" value="Acetyl-CoA synthetase-like"/>
    <property type="match status" value="1"/>
</dbReference>
<dbReference type="OrthoDB" id="2018133at2759"/>
<dbReference type="InterPro" id="IPR001753">
    <property type="entry name" value="Enoyl-CoA_hydra/iso"/>
</dbReference>
<dbReference type="Gene3D" id="3.40.50.12780">
    <property type="entry name" value="N-terminal domain of ligase-like"/>
    <property type="match status" value="2"/>
</dbReference>
<dbReference type="InterPro" id="IPR029045">
    <property type="entry name" value="ClpP/crotonase-like_dom_sf"/>
</dbReference>
<evidence type="ECO:0000259" key="4">
    <source>
        <dbReference type="Pfam" id="PF13193"/>
    </source>
</evidence>
<accession>A0A9W8YDM7</accession>
<evidence type="ECO:0000259" key="3">
    <source>
        <dbReference type="Pfam" id="PF00501"/>
    </source>
</evidence>
<dbReference type="InterPro" id="IPR042099">
    <property type="entry name" value="ANL_N_sf"/>
</dbReference>
<dbReference type="PANTHER" id="PTHR43201">
    <property type="entry name" value="ACYL-COA SYNTHETASE"/>
    <property type="match status" value="1"/>
</dbReference>
<dbReference type="GO" id="GO:0006631">
    <property type="term" value="P:fatty acid metabolic process"/>
    <property type="evidence" value="ECO:0007669"/>
    <property type="project" value="TreeGrafter"/>
</dbReference>